<keyword evidence="9" id="KW-1185">Reference proteome</keyword>
<gene>
    <name evidence="8" type="ORF">V1264_000759</name>
</gene>
<proteinExistence type="predicted"/>
<evidence type="ECO:0000313" key="9">
    <source>
        <dbReference type="Proteomes" id="UP001374579"/>
    </source>
</evidence>
<name>A0AAN9GQ49_9CAEN</name>
<keyword evidence="3" id="KW-1133">Transmembrane helix</keyword>
<dbReference type="GO" id="GO:0005739">
    <property type="term" value="C:mitochondrion"/>
    <property type="evidence" value="ECO:0007669"/>
    <property type="project" value="TreeGrafter"/>
</dbReference>
<reference evidence="8 9" key="1">
    <citation type="submission" date="2024-02" db="EMBL/GenBank/DDBJ databases">
        <title>Chromosome-scale genome assembly of the rough periwinkle Littorina saxatilis.</title>
        <authorList>
            <person name="De Jode A."/>
            <person name="Faria R."/>
            <person name="Formenti G."/>
            <person name="Sims Y."/>
            <person name="Smith T.P."/>
            <person name="Tracey A."/>
            <person name="Wood J.M.D."/>
            <person name="Zagrodzka Z.B."/>
            <person name="Johannesson K."/>
            <person name="Butlin R.K."/>
            <person name="Leder E.H."/>
        </authorList>
    </citation>
    <scope>NUCLEOTIDE SEQUENCE [LARGE SCALE GENOMIC DNA]</scope>
    <source>
        <strain evidence="8">Snail1</strain>
        <tissue evidence="8">Muscle</tissue>
    </source>
</reference>
<evidence type="ECO:0000256" key="4">
    <source>
        <dbReference type="ARBA" id="ARBA00023054"/>
    </source>
</evidence>
<comment type="caution">
    <text evidence="8">The sequence shown here is derived from an EMBL/GenBank/DDBJ whole genome shotgun (WGS) entry which is preliminary data.</text>
</comment>
<organism evidence="8 9">
    <name type="scientific">Littorina saxatilis</name>
    <dbReference type="NCBI Taxonomy" id="31220"/>
    <lineage>
        <taxon>Eukaryota</taxon>
        <taxon>Metazoa</taxon>
        <taxon>Spiralia</taxon>
        <taxon>Lophotrochozoa</taxon>
        <taxon>Mollusca</taxon>
        <taxon>Gastropoda</taxon>
        <taxon>Caenogastropoda</taxon>
        <taxon>Littorinimorpha</taxon>
        <taxon>Littorinoidea</taxon>
        <taxon>Littorinidae</taxon>
        <taxon>Littorina</taxon>
    </lineage>
</organism>
<dbReference type="GO" id="GO:0016020">
    <property type="term" value="C:membrane"/>
    <property type="evidence" value="ECO:0007669"/>
    <property type="project" value="UniProtKB-SubCell"/>
</dbReference>
<sequence length="278" mass="31500">MFPSPMIMSCRLLNGGFSVACRFGQLRHADDVTKFASGFLQVQQRNYYRSWHPQRPESTALNFLHLNHFSSKAVLKKVNPFSEIAGCGHFLQVRDYSTNPDPKSSNKSGGATSGSENTQPPAAQAEEKNLSIFQRFKLAYKKHGKVLVGVHVATSIVWYGSFYTAARCGLDLVPYMEQWGMSETIIKPFRAGGLGDFALAYLMYKLATPARYTVTLGGTNLFIRYLRSKGKMAPKSQEDSLRKFYKEGSDLRKERLQRLKIARKKKKEEKERKKGKHV</sequence>
<feature type="region of interest" description="Disordered" evidence="6">
    <location>
        <begin position="98"/>
        <end position="124"/>
    </location>
</feature>
<dbReference type="PANTHER" id="PTHR21377">
    <property type="entry name" value="PROTEIN FAM210B, MITOCHONDRIAL"/>
    <property type="match status" value="1"/>
</dbReference>
<keyword evidence="2" id="KW-0812">Transmembrane</keyword>
<protein>
    <recommendedName>
        <fullName evidence="7">DUF1279 domain-containing protein</fullName>
    </recommendedName>
</protein>
<keyword evidence="4" id="KW-0175">Coiled coil</keyword>
<evidence type="ECO:0000256" key="2">
    <source>
        <dbReference type="ARBA" id="ARBA00022692"/>
    </source>
</evidence>
<dbReference type="InterPro" id="IPR045866">
    <property type="entry name" value="FAM210A/B-like"/>
</dbReference>
<accession>A0AAN9GQ49</accession>
<keyword evidence="5" id="KW-0472">Membrane</keyword>
<dbReference type="EMBL" id="JBAMIC010000001">
    <property type="protein sequence ID" value="KAK7114755.1"/>
    <property type="molecule type" value="Genomic_DNA"/>
</dbReference>
<feature type="compositionally biased region" description="Polar residues" evidence="6">
    <location>
        <begin position="98"/>
        <end position="121"/>
    </location>
</feature>
<feature type="domain" description="DUF1279" evidence="7">
    <location>
        <begin position="134"/>
        <end position="220"/>
    </location>
</feature>
<dbReference type="AlphaFoldDB" id="A0AAN9GQ49"/>
<evidence type="ECO:0000313" key="8">
    <source>
        <dbReference type="EMBL" id="KAK7114755.1"/>
    </source>
</evidence>
<evidence type="ECO:0000256" key="5">
    <source>
        <dbReference type="ARBA" id="ARBA00023136"/>
    </source>
</evidence>
<dbReference type="InterPro" id="IPR009688">
    <property type="entry name" value="FAM210A/B-like_dom"/>
</dbReference>
<comment type="subcellular location">
    <subcellularLocation>
        <location evidence="1">Membrane</location>
        <topology evidence="1">Single-pass membrane protein</topology>
    </subcellularLocation>
</comment>
<evidence type="ECO:0000259" key="7">
    <source>
        <dbReference type="Pfam" id="PF06916"/>
    </source>
</evidence>
<evidence type="ECO:0000256" key="1">
    <source>
        <dbReference type="ARBA" id="ARBA00004167"/>
    </source>
</evidence>
<dbReference type="Proteomes" id="UP001374579">
    <property type="component" value="Unassembled WGS sequence"/>
</dbReference>
<dbReference type="Pfam" id="PF06916">
    <property type="entry name" value="FAM210A-B_dom"/>
    <property type="match status" value="1"/>
</dbReference>
<dbReference type="PANTHER" id="PTHR21377:SF1">
    <property type="entry name" value="PROTEIN FAM210A"/>
    <property type="match status" value="1"/>
</dbReference>
<evidence type="ECO:0000256" key="3">
    <source>
        <dbReference type="ARBA" id="ARBA00022989"/>
    </source>
</evidence>
<evidence type="ECO:0000256" key="6">
    <source>
        <dbReference type="SAM" id="MobiDB-lite"/>
    </source>
</evidence>